<dbReference type="STRING" id="3821.A0A151S3Z3"/>
<sequence length="109" mass="12326">MYNPGKEHWQMMKPIFRYLKGMFDIGLIYSSHTSCALTTFLDFDYVADLDRISFVIGHAFTIGNSLVSWKTTLDSTIALSRTKVEYMALAEATKKGIRMKGLISDIGFS</sequence>
<dbReference type="AlphaFoldDB" id="A0A151S3Z3"/>
<dbReference type="Gramene" id="C.cajan_26882.t">
    <property type="protein sequence ID" value="C.cajan_26882.t.cds1"/>
    <property type="gene ID" value="C.cajan_26882"/>
</dbReference>
<dbReference type="PANTHER" id="PTHR11439:SF491">
    <property type="entry name" value="INTEGRASE CATALYTIC DOMAIN-CONTAINING PROTEIN"/>
    <property type="match status" value="1"/>
</dbReference>
<reference evidence="1" key="1">
    <citation type="journal article" date="2012" name="Nat. Biotechnol.">
        <title>Draft genome sequence of pigeonpea (Cajanus cajan), an orphan legume crop of resource-poor farmers.</title>
        <authorList>
            <person name="Varshney R.K."/>
            <person name="Chen W."/>
            <person name="Li Y."/>
            <person name="Bharti A.K."/>
            <person name="Saxena R.K."/>
            <person name="Schlueter J.A."/>
            <person name="Donoghue M.T."/>
            <person name="Azam S."/>
            <person name="Fan G."/>
            <person name="Whaley A.M."/>
            <person name="Farmer A.D."/>
            <person name="Sheridan J."/>
            <person name="Iwata A."/>
            <person name="Tuteja R."/>
            <person name="Penmetsa R.V."/>
            <person name="Wu W."/>
            <person name="Upadhyaya H.D."/>
            <person name="Yang S.P."/>
            <person name="Shah T."/>
            <person name="Saxena K.B."/>
            <person name="Michael T."/>
            <person name="McCombie W.R."/>
            <person name="Yang B."/>
            <person name="Zhang G."/>
            <person name="Yang H."/>
            <person name="Wang J."/>
            <person name="Spillane C."/>
            <person name="Cook D.R."/>
            <person name="May G.D."/>
            <person name="Xu X."/>
            <person name="Jackson S.A."/>
        </authorList>
    </citation>
    <scope>NUCLEOTIDE SEQUENCE [LARGE SCALE GENOMIC DNA]</scope>
</reference>
<protein>
    <submittedName>
        <fullName evidence="1">Retrovirus-related Pol polyprotein from transposon TNT 1-94</fullName>
    </submittedName>
</protein>
<dbReference type="Proteomes" id="UP000075243">
    <property type="component" value="Unassembled WGS sequence"/>
</dbReference>
<dbReference type="OMA" id="IGHAFTI"/>
<name>A0A151S3Z3_CAJCA</name>
<proteinExistence type="predicted"/>
<dbReference type="EMBL" id="KQ483474">
    <property type="protein sequence ID" value="KYP49522.1"/>
    <property type="molecule type" value="Genomic_DNA"/>
</dbReference>
<organism evidence="1 2">
    <name type="scientific">Cajanus cajan</name>
    <name type="common">Pigeon pea</name>
    <name type="synonym">Cajanus indicus</name>
    <dbReference type="NCBI Taxonomy" id="3821"/>
    <lineage>
        <taxon>Eukaryota</taxon>
        <taxon>Viridiplantae</taxon>
        <taxon>Streptophyta</taxon>
        <taxon>Embryophyta</taxon>
        <taxon>Tracheophyta</taxon>
        <taxon>Spermatophyta</taxon>
        <taxon>Magnoliopsida</taxon>
        <taxon>eudicotyledons</taxon>
        <taxon>Gunneridae</taxon>
        <taxon>Pentapetalae</taxon>
        <taxon>rosids</taxon>
        <taxon>fabids</taxon>
        <taxon>Fabales</taxon>
        <taxon>Fabaceae</taxon>
        <taxon>Papilionoideae</taxon>
        <taxon>50 kb inversion clade</taxon>
        <taxon>NPAAA clade</taxon>
        <taxon>indigoferoid/millettioid clade</taxon>
        <taxon>Phaseoleae</taxon>
        <taxon>Cajanus</taxon>
    </lineage>
</organism>
<gene>
    <name evidence="1" type="ORF">KK1_028718</name>
</gene>
<keyword evidence="2" id="KW-1185">Reference proteome</keyword>
<accession>A0A151S3Z3</accession>
<dbReference type="PANTHER" id="PTHR11439">
    <property type="entry name" value="GAG-POL-RELATED RETROTRANSPOSON"/>
    <property type="match status" value="1"/>
</dbReference>
<evidence type="ECO:0000313" key="1">
    <source>
        <dbReference type="EMBL" id="KYP49522.1"/>
    </source>
</evidence>
<evidence type="ECO:0000313" key="2">
    <source>
        <dbReference type="Proteomes" id="UP000075243"/>
    </source>
</evidence>